<dbReference type="RefSeq" id="WP_252623512.1">
    <property type="nucleotide sequence ID" value="NZ_CP099490.1"/>
</dbReference>
<accession>A0ABY4YMK3</accession>
<gene>
    <name evidence="1" type="ORF">NF557_08020</name>
</gene>
<organism evidence="1 2">
    <name type="scientific">Ornithinimicrobium cryptoxanthini</name>
    <dbReference type="NCBI Taxonomy" id="2934161"/>
    <lineage>
        <taxon>Bacteria</taxon>
        <taxon>Bacillati</taxon>
        <taxon>Actinomycetota</taxon>
        <taxon>Actinomycetes</taxon>
        <taxon>Micrococcales</taxon>
        <taxon>Ornithinimicrobiaceae</taxon>
        <taxon>Ornithinimicrobium</taxon>
    </lineage>
</organism>
<evidence type="ECO:0000313" key="2">
    <source>
        <dbReference type="Proteomes" id="UP001056535"/>
    </source>
</evidence>
<evidence type="ECO:0000313" key="1">
    <source>
        <dbReference type="EMBL" id="USQ77824.1"/>
    </source>
</evidence>
<dbReference type="EMBL" id="CP099490">
    <property type="protein sequence ID" value="USQ77824.1"/>
    <property type="molecule type" value="Genomic_DNA"/>
</dbReference>
<proteinExistence type="predicted"/>
<keyword evidence="2" id="KW-1185">Reference proteome</keyword>
<protein>
    <submittedName>
        <fullName evidence="1">Uncharacterized protein</fullName>
    </submittedName>
</protein>
<reference evidence="1" key="1">
    <citation type="submission" date="2022-06" db="EMBL/GenBank/DDBJ databases">
        <title>Ornithinimicrobium JY.X270.</title>
        <authorList>
            <person name="Huang Y."/>
        </authorList>
    </citation>
    <scope>NUCLEOTIDE SEQUENCE</scope>
    <source>
        <strain evidence="1">JY.X270</strain>
    </source>
</reference>
<name>A0ABY4YMK3_9MICO</name>
<sequence>MAATAVDPQVRAAGSLPDLQQLLDAAYQRFDDWAELVEHHPTANTGVVIDQAEDLRRLFRQAANGAYKLLTELRRSQKVTPSASGSYPPAILAVLAAAASFDAATQAISPVASGLRLDTQLRYKVPASLRATAQFLAAATNALTQTQAFLAQAESEVTSQSPHLPVARTTERTGGC</sequence>
<dbReference type="Proteomes" id="UP001056535">
    <property type="component" value="Chromosome"/>
</dbReference>